<feature type="domain" description="Myb-like" evidence="5">
    <location>
        <begin position="9"/>
        <end position="66"/>
    </location>
</feature>
<evidence type="ECO:0000259" key="5">
    <source>
        <dbReference type="PROSITE" id="PS50090"/>
    </source>
</evidence>
<name>M5GCG6_DACPD</name>
<keyword evidence="4" id="KW-0539">Nucleus</keyword>
<evidence type="ECO:0000256" key="1">
    <source>
        <dbReference type="ARBA" id="ARBA00023015"/>
    </source>
</evidence>
<dbReference type="InterPro" id="IPR009057">
    <property type="entry name" value="Homeodomain-like_sf"/>
</dbReference>
<feature type="domain" description="HTH myb-type" evidence="6">
    <location>
        <begin position="9"/>
        <end position="70"/>
    </location>
</feature>
<dbReference type="AlphaFoldDB" id="M5GCG6"/>
<dbReference type="GO" id="GO:0000978">
    <property type="term" value="F:RNA polymerase II cis-regulatory region sequence-specific DNA binding"/>
    <property type="evidence" value="ECO:0007669"/>
    <property type="project" value="TreeGrafter"/>
</dbReference>
<dbReference type="InterPro" id="IPR051575">
    <property type="entry name" value="Myb-like_DNA-bd"/>
</dbReference>
<evidence type="ECO:0000313" key="7">
    <source>
        <dbReference type="EMBL" id="EJU01763.1"/>
    </source>
</evidence>
<organism evidence="7 8">
    <name type="scientific">Dacryopinax primogenitus (strain DJM 731)</name>
    <name type="common">Brown rot fungus</name>
    <dbReference type="NCBI Taxonomy" id="1858805"/>
    <lineage>
        <taxon>Eukaryota</taxon>
        <taxon>Fungi</taxon>
        <taxon>Dikarya</taxon>
        <taxon>Basidiomycota</taxon>
        <taxon>Agaricomycotina</taxon>
        <taxon>Dacrymycetes</taxon>
        <taxon>Dacrymycetales</taxon>
        <taxon>Dacrymycetaceae</taxon>
        <taxon>Dacryopinax</taxon>
    </lineage>
</organism>
<keyword evidence="8" id="KW-1185">Reference proteome</keyword>
<evidence type="ECO:0000259" key="6">
    <source>
        <dbReference type="PROSITE" id="PS51294"/>
    </source>
</evidence>
<dbReference type="PANTHER" id="PTHR46621">
    <property type="entry name" value="SNRNA-ACTIVATING PROTEIN COMPLEX SUBUNIT 4"/>
    <property type="match status" value="1"/>
</dbReference>
<accession>M5GCG6</accession>
<keyword evidence="1" id="KW-0805">Transcription regulation</keyword>
<evidence type="ECO:0000313" key="8">
    <source>
        <dbReference type="Proteomes" id="UP000030653"/>
    </source>
</evidence>
<evidence type="ECO:0008006" key="9">
    <source>
        <dbReference type="Google" id="ProtNLM"/>
    </source>
</evidence>
<dbReference type="PROSITE" id="PS51294">
    <property type="entry name" value="HTH_MYB"/>
    <property type="match status" value="1"/>
</dbReference>
<dbReference type="PROSITE" id="PS50090">
    <property type="entry name" value="MYB_LIKE"/>
    <property type="match status" value="1"/>
</dbReference>
<dbReference type="HOGENOM" id="CLU_028567_26_4_1"/>
<dbReference type="Gene3D" id="1.10.10.60">
    <property type="entry name" value="Homeodomain-like"/>
    <property type="match status" value="1"/>
</dbReference>
<dbReference type="GO" id="GO:0042795">
    <property type="term" value="P:snRNA transcription by RNA polymerase II"/>
    <property type="evidence" value="ECO:0007669"/>
    <property type="project" value="TreeGrafter"/>
</dbReference>
<dbReference type="RefSeq" id="XP_040628660.1">
    <property type="nucleotide sequence ID" value="XM_040775078.1"/>
</dbReference>
<dbReference type="OMA" id="NINCCDW"/>
<evidence type="ECO:0000256" key="4">
    <source>
        <dbReference type="ARBA" id="ARBA00023242"/>
    </source>
</evidence>
<dbReference type="SUPFAM" id="SSF46689">
    <property type="entry name" value="Homeodomain-like"/>
    <property type="match status" value="1"/>
</dbReference>
<sequence length="93" mass="11203">MPKAIETGNEPRPRRFWTEAEDAQLRSAILKVEKSLNHRPHHWHLISKQVEGRTNKDCRKRWYAHMERRVNRGRWSSQEDQKLLETVTKWGTS</sequence>
<dbReference type="GO" id="GO:0042796">
    <property type="term" value="P:snRNA transcription by RNA polymerase III"/>
    <property type="evidence" value="ECO:0007669"/>
    <property type="project" value="TreeGrafter"/>
</dbReference>
<evidence type="ECO:0000256" key="2">
    <source>
        <dbReference type="ARBA" id="ARBA00023125"/>
    </source>
</evidence>
<dbReference type="Proteomes" id="UP000030653">
    <property type="component" value="Unassembled WGS sequence"/>
</dbReference>
<dbReference type="Pfam" id="PF13921">
    <property type="entry name" value="Myb_DNA-bind_6"/>
    <property type="match status" value="1"/>
</dbReference>
<dbReference type="SMART" id="SM00717">
    <property type="entry name" value="SANT"/>
    <property type="match status" value="1"/>
</dbReference>
<dbReference type="GO" id="GO:0001006">
    <property type="term" value="F:RNA polymerase III type 3 promoter sequence-specific DNA binding"/>
    <property type="evidence" value="ECO:0007669"/>
    <property type="project" value="TreeGrafter"/>
</dbReference>
<keyword evidence="2" id="KW-0238">DNA-binding</keyword>
<dbReference type="InterPro" id="IPR001005">
    <property type="entry name" value="SANT/Myb"/>
</dbReference>
<evidence type="ECO:0000256" key="3">
    <source>
        <dbReference type="ARBA" id="ARBA00023163"/>
    </source>
</evidence>
<dbReference type="PANTHER" id="PTHR46621:SF1">
    <property type="entry name" value="SNRNA-ACTIVATING PROTEIN COMPLEX SUBUNIT 4"/>
    <property type="match status" value="1"/>
</dbReference>
<dbReference type="OrthoDB" id="2143914at2759"/>
<dbReference type="STRING" id="1858805.M5GCG6"/>
<reference evidence="7 8" key="1">
    <citation type="journal article" date="2012" name="Science">
        <title>The Paleozoic origin of enzymatic lignin decomposition reconstructed from 31 fungal genomes.</title>
        <authorList>
            <person name="Floudas D."/>
            <person name="Binder M."/>
            <person name="Riley R."/>
            <person name="Barry K."/>
            <person name="Blanchette R.A."/>
            <person name="Henrissat B."/>
            <person name="Martinez A.T."/>
            <person name="Otillar R."/>
            <person name="Spatafora J.W."/>
            <person name="Yadav J.S."/>
            <person name="Aerts A."/>
            <person name="Benoit I."/>
            <person name="Boyd A."/>
            <person name="Carlson A."/>
            <person name="Copeland A."/>
            <person name="Coutinho P.M."/>
            <person name="de Vries R.P."/>
            <person name="Ferreira P."/>
            <person name="Findley K."/>
            <person name="Foster B."/>
            <person name="Gaskell J."/>
            <person name="Glotzer D."/>
            <person name="Gorecki P."/>
            <person name="Heitman J."/>
            <person name="Hesse C."/>
            <person name="Hori C."/>
            <person name="Igarashi K."/>
            <person name="Jurgens J.A."/>
            <person name="Kallen N."/>
            <person name="Kersten P."/>
            <person name="Kohler A."/>
            <person name="Kuees U."/>
            <person name="Kumar T.K.A."/>
            <person name="Kuo A."/>
            <person name="LaButti K."/>
            <person name="Larrondo L.F."/>
            <person name="Lindquist E."/>
            <person name="Ling A."/>
            <person name="Lombard V."/>
            <person name="Lucas S."/>
            <person name="Lundell T."/>
            <person name="Martin R."/>
            <person name="McLaughlin D.J."/>
            <person name="Morgenstern I."/>
            <person name="Morin E."/>
            <person name="Murat C."/>
            <person name="Nagy L.G."/>
            <person name="Nolan M."/>
            <person name="Ohm R.A."/>
            <person name="Patyshakuliyeva A."/>
            <person name="Rokas A."/>
            <person name="Ruiz-Duenas F.J."/>
            <person name="Sabat G."/>
            <person name="Salamov A."/>
            <person name="Samejima M."/>
            <person name="Schmutz J."/>
            <person name="Slot J.C."/>
            <person name="St John F."/>
            <person name="Stenlid J."/>
            <person name="Sun H."/>
            <person name="Sun S."/>
            <person name="Syed K."/>
            <person name="Tsang A."/>
            <person name="Wiebenga A."/>
            <person name="Young D."/>
            <person name="Pisabarro A."/>
            <person name="Eastwood D.C."/>
            <person name="Martin F."/>
            <person name="Cullen D."/>
            <person name="Grigoriev I.V."/>
            <person name="Hibbett D.S."/>
        </authorList>
    </citation>
    <scope>NUCLEOTIDE SEQUENCE [LARGE SCALE GENOMIC DNA]</scope>
    <source>
        <strain evidence="7 8">DJM-731 SS1</strain>
    </source>
</reference>
<gene>
    <name evidence="7" type="ORF">DACRYDRAFT_52004</name>
</gene>
<proteinExistence type="predicted"/>
<keyword evidence="3" id="KW-0804">Transcription</keyword>
<dbReference type="GeneID" id="63690140"/>
<dbReference type="EMBL" id="JH795863">
    <property type="protein sequence ID" value="EJU01763.1"/>
    <property type="molecule type" value="Genomic_DNA"/>
</dbReference>
<protein>
    <recommendedName>
        <fullName evidence="9">Homeodomain-like protein</fullName>
    </recommendedName>
</protein>
<dbReference type="InterPro" id="IPR017930">
    <property type="entry name" value="Myb_dom"/>
</dbReference>
<dbReference type="CDD" id="cd00167">
    <property type="entry name" value="SANT"/>
    <property type="match status" value="1"/>
</dbReference>
<dbReference type="GO" id="GO:0019185">
    <property type="term" value="C:snRNA-activating protein complex"/>
    <property type="evidence" value="ECO:0007669"/>
    <property type="project" value="TreeGrafter"/>
</dbReference>